<evidence type="ECO:0000313" key="2">
    <source>
        <dbReference type="EMBL" id="WFG38281.1"/>
    </source>
</evidence>
<protein>
    <submittedName>
        <fullName evidence="2">SidA/IucD/PvdA family monooxygenase</fullName>
    </submittedName>
</protein>
<dbReference type="RefSeq" id="WP_342824655.1">
    <property type="nucleotide sequence ID" value="NZ_CP046146.1"/>
</dbReference>
<keyword evidence="3" id="KW-1185">Reference proteome</keyword>
<dbReference type="EMBL" id="CP046147">
    <property type="protein sequence ID" value="WFG38281.1"/>
    <property type="molecule type" value="Genomic_DNA"/>
</dbReference>
<evidence type="ECO:0000313" key="1">
    <source>
        <dbReference type="EMBL" id="MDG0866861.1"/>
    </source>
</evidence>
<dbReference type="Proteomes" id="UP001321249">
    <property type="component" value="Unassembled WGS sequence"/>
</dbReference>
<dbReference type="InterPro" id="IPR036188">
    <property type="entry name" value="FAD/NAD-bd_sf"/>
</dbReference>
<dbReference type="AlphaFoldDB" id="A0AAJ5ZGC0"/>
<gene>
    <name evidence="1" type="ORF">GKO46_07200</name>
    <name evidence="2" type="ORF">GKO48_01205</name>
</gene>
<organism evidence="2 3">
    <name type="scientific">Candidatus Lucifugimonas marina</name>
    <dbReference type="NCBI Taxonomy" id="3038979"/>
    <lineage>
        <taxon>Bacteria</taxon>
        <taxon>Bacillati</taxon>
        <taxon>Chloroflexota</taxon>
        <taxon>Dehalococcoidia</taxon>
        <taxon>SAR202 cluster</taxon>
        <taxon>Candidatus Lucifugimonadales</taxon>
        <taxon>Candidatus Lucifugimonadaceae</taxon>
        <taxon>Candidatus Lucifugimonas</taxon>
    </lineage>
</organism>
<sequence length="429" mass="47813">MEHHSVIIAGGGPGGLGVAATLEGWHPRFEGDYEFPSDEVQAFAKQNEANPLAFDPHELLERGHRPIEFYRMRHHPIQDAVPLDEWSLKFTKQQRADWIMLSTDGPGGLWNNVPKEQMTLGPAHWMELAHYPIGKFYEQTGRDRDLNSLVHRDDLVPYYQAFTEELGLNDHIKSGVKVTSIAPVGDDIDARFVVETADQSNGTTAKYSCDYVVFGVGPRSSIRKLDANGTDQSYVSLAYTHPDDYPGERVIVIGGGRSADWAAQELHDAGKIILYVMRQKPDTHLKLINDSQFLPYYQRWAEILSGEQERMGLLYESSVTAFESEGLVAISTPEGLVQVQIDHAVVEIGGDPDYEILSSYEDLSFHAKRDNFRFQLNQLKVDQATFESIDVPGLYPAGYSAQGTGLSVIGFHAGCFLIAGDILRKSNLV</sequence>
<dbReference type="GO" id="GO:0004497">
    <property type="term" value="F:monooxygenase activity"/>
    <property type="evidence" value="ECO:0007669"/>
    <property type="project" value="UniProtKB-KW"/>
</dbReference>
<name>A0AAJ5ZGC0_9CHLR</name>
<reference evidence="3 4" key="1">
    <citation type="submission" date="2019-11" db="EMBL/GenBank/DDBJ databases">
        <authorList>
            <person name="Cho J.-C."/>
        </authorList>
    </citation>
    <scope>NUCLEOTIDE SEQUENCE [LARGE SCALE GENOMIC DNA]</scope>
    <source>
        <strain evidence="2 3">JH1073</strain>
        <strain evidence="1 4">JH702</strain>
    </source>
</reference>
<dbReference type="Proteomes" id="UP001219901">
    <property type="component" value="Chromosome"/>
</dbReference>
<evidence type="ECO:0000313" key="3">
    <source>
        <dbReference type="Proteomes" id="UP001219901"/>
    </source>
</evidence>
<keyword evidence="2" id="KW-0560">Oxidoreductase</keyword>
<dbReference type="Pfam" id="PF13738">
    <property type="entry name" value="Pyr_redox_3"/>
    <property type="match status" value="1"/>
</dbReference>
<keyword evidence="2" id="KW-0503">Monooxygenase</keyword>
<dbReference type="InterPro" id="IPR029731">
    <property type="entry name" value="OSGIN1/2"/>
</dbReference>
<reference evidence="3" key="3">
    <citation type="submission" date="2023-06" db="EMBL/GenBank/DDBJ databases">
        <title>Pangenomics reveal diversification of enzyme families and niche specialization in globally abundant SAR202 bacteria.</title>
        <authorList>
            <person name="Saw J.H.W."/>
        </authorList>
    </citation>
    <scope>NUCLEOTIDE SEQUENCE [LARGE SCALE GENOMIC DNA]</scope>
    <source>
        <strain evidence="3">JH1073</strain>
    </source>
</reference>
<dbReference type="Gene3D" id="3.50.50.60">
    <property type="entry name" value="FAD/NAD(P)-binding domain"/>
    <property type="match status" value="1"/>
</dbReference>
<dbReference type="SUPFAM" id="SSF51905">
    <property type="entry name" value="FAD/NAD(P)-binding domain"/>
    <property type="match status" value="2"/>
</dbReference>
<proteinExistence type="predicted"/>
<evidence type="ECO:0000313" key="4">
    <source>
        <dbReference type="Proteomes" id="UP001321249"/>
    </source>
</evidence>
<dbReference type="EMBL" id="WMBE01000002">
    <property type="protein sequence ID" value="MDG0866861.1"/>
    <property type="molecule type" value="Genomic_DNA"/>
</dbReference>
<dbReference type="PANTHER" id="PTHR15192">
    <property type="entry name" value="PROTEIN CBG05349"/>
    <property type="match status" value="1"/>
</dbReference>
<dbReference type="PANTHER" id="PTHR15192:SF8">
    <property type="entry name" value="FAD_NAD(P)-BINDING DOMAIN-CONTAINING PROTEIN"/>
    <property type="match status" value="1"/>
</dbReference>
<accession>A0AAJ5ZGC0</accession>
<reference evidence="2" key="2">
    <citation type="journal article" date="2023" name="Nat. Commun.">
        <title>Cultivation of marine bacteria of the SAR202 clade.</title>
        <authorList>
            <person name="Lim Y."/>
            <person name="Seo J.H."/>
            <person name="Giovannoni S.J."/>
            <person name="Kang I."/>
            <person name="Cho J.C."/>
        </authorList>
    </citation>
    <scope>NUCLEOTIDE SEQUENCE</scope>
    <source>
        <strain evidence="2">JH1073</strain>
    </source>
</reference>